<evidence type="ECO:0000259" key="4">
    <source>
        <dbReference type="Pfam" id="PF00326"/>
    </source>
</evidence>
<keyword evidence="2" id="KW-0325">Glycoprotein</keyword>
<dbReference type="Pfam" id="PF00326">
    <property type="entry name" value="Peptidase_S9"/>
    <property type="match status" value="1"/>
</dbReference>
<dbReference type="GO" id="GO:0005886">
    <property type="term" value="C:plasma membrane"/>
    <property type="evidence" value="ECO:0007669"/>
    <property type="project" value="TreeGrafter"/>
</dbReference>
<dbReference type="InterPro" id="IPR029058">
    <property type="entry name" value="AB_hydrolase_fold"/>
</dbReference>
<evidence type="ECO:0000256" key="1">
    <source>
        <dbReference type="ARBA" id="ARBA00010036"/>
    </source>
</evidence>
<dbReference type="Proteomes" id="UP001314205">
    <property type="component" value="Unassembled WGS sequence"/>
</dbReference>
<feature type="domain" description="Dipeptidylpeptidase IV N-terminal" evidence="5">
    <location>
        <begin position="117"/>
        <end position="484"/>
    </location>
</feature>
<comment type="similarity">
    <text evidence="1">Belongs to the peptidase S9B family. DPPIV subfamily.</text>
</comment>
<protein>
    <recommendedName>
        <fullName evidence="3">Venom dipeptidyl peptidase 4</fullName>
    </recommendedName>
</protein>
<evidence type="ECO:0000313" key="7">
    <source>
        <dbReference type="Proteomes" id="UP001314205"/>
    </source>
</evidence>
<dbReference type="InterPro" id="IPR001375">
    <property type="entry name" value="Peptidase_S9_cat"/>
</dbReference>
<name>A0AAV1MA53_9NEOP</name>
<dbReference type="Pfam" id="PF00930">
    <property type="entry name" value="DPPIV_N"/>
    <property type="match status" value="1"/>
</dbReference>
<keyword evidence="7" id="KW-1185">Reference proteome</keyword>
<evidence type="ECO:0000313" key="6">
    <source>
        <dbReference type="EMBL" id="CAK1603357.1"/>
    </source>
</evidence>
<comment type="caution">
    <text evidence="6">The sequence shown here is derived from an EMBL/GenBank/DDBJ whole genome shotgun (WGS) entry which is preliminary data.</text>
</comment>
<dbReference type="FunFam" id="3.40.50.1820:FF:000003">
    <property type="entry name" value="Dipeptidyl peptidase 4"/>
    <property type="match status" value="1"/>
</dbReference>
<gene>
    <name evidence="6" type="ORF">PARMNEM_LOCUS21743</name>
</gene>
<dbReference type="Gene3D" id="2.140.10.30">
    <property type="entry name" value="Dipeptidylpeptidase IV, N-terminal domain"/>
    <property type="match status" value="1"/>
</dbReference>
<dbReference type="PANTHER" id="PTHR11731:SF154">
    <property type="entry name" value="VENOM DIPEPTIDYL PEPTIDASE 4-LIKE PROTEIN"/>
    <property type="match status" value="1"/>
</dbReference>
<sequence>MIEDLRTVVLADYNRQPALSCRLSVQSNIMARGPWYIIWIVLMGVTAAQNPFTLEEFVRGQFSQRGFNGTWISDTEFTYTISGEPGIYVFDVPTLNRSVLVSGELMAFLNTSNPILSADRKYILAPSEVESVYRYSRTARYALYEIATGNVTYIANHQRLQLCIFGGGHSLAYVLDNNVYYLPENSSEAIQITYDGVPGVVYNGHTDWVYEEDVMYTGQATWFSTDGSYLAFASFNDTEVESYSYYYYVDKSDPDDLYPELVDLKYPKVGRTNPTVELRVVNLTNLVETNDVRWETLEAPSVVTADHILGGVVWPTATEVAAHWLNRRQNYTVLRICSVLTGICEEEHRQQPNGWVPIALPRFSSNGDFFVSTRWSLEQADGKIWQHLYVGIRINGEIISSSITPGAFTVNNYVGMDEENLAYYYTRTVEGAPWQSRVEVAGADVGCLSCDIRLPGGGPCTWATATASRAGSYLTITCSSTDEPSATFIFDPLNRRILKTWEDNAIVRARLEDKIRPNSMIFTVPLANGHPAPVRLWLPPGLDINNASTKYPMVYYVYSGPNTNNVYDTFTVGYHSYMTTSRNTIYMMADGRGAGLNGQDILYSLNNGLGTVEIEDHFVILRQVLDRYGFIDRERVGIWGHSYGGYATLLTLLHDDEHLFQCGVSSAPVTSWLYYNTMYTERYMGLPTPEDNLAGYERGDVTLLAEKLRGHDLYLIHGNADDNVHYQNAAKLMRALQELNIPFEQMSYPDEDHSLAGVNMHRYGTMNRYWEKCIRMPQEI</sequence>
<dbReference type="SUPFAM" id="SSF82171">
    <property type="entry name" value="DPP6 N-terminal domain-like"/>
    <property type="match status" value="1"/>
</dbReference>
<dbReference type="PANTHER" id="PTHR11731">
    <property type="entry name" value="PROTEASE FAMILY S9B,C DIPEPTIDYL-PEPTIDASE IV-RELATED"/>
    <property type="match status" value="1"/>
</dbReference>
<dbReference type="InterPro" id="IPR050278">
    <property type="entry name" value="Serine_Prot_S9B/DPPIV"/>
</dbReference>
<dbReference type="Gene3D" id="3.40.50.1820">
    <property type="entry name" value="alpha/beta hydrolase"/>
    <property type="match status" value="1"/>
</dbReference>
<proteinExistence type="inferred from homology"/>
<dbReference type="GO" id="GO:0008239">
    <property type="term" value="F:dipeptidyl-peptidase activity"/>
    <property type="evidence" value="ECO:0007669"/>
    <property type="project" value="TreeGrafter"/>
</dbReference>
<feature type="domain" description="Peptidase S9 prolyl oligopeptidase catalytic" evidence="4">
    <location>
        <begin position="575"/>
        <end position="774"/>
    </location>
</feature>
<evidence type="ECO:0000256" key="3">
    <source>
        <dbReference type="ARBA" id="ARBA00072929"/>
    </source>
</evidence>
<dbReference type="GO" id="GO:0006508">
    <property type="term" value="P:proteolysis"/>
    <property type="evidence" value="ECO:0007669"/>
    <property type="project" value="InterPro"/>
</dbReference>
<evidence type="ECO:0000256" key="2">
    <source>
        <dbReference type="ARBA" id="ARBA00023180"/>
    </source>
</evidence>
<evidence type="ECO:0000259" key="5">
    <source>
        <dbReference type="Pfam" id="PF00930"/>
    </source>
</evidence>
<dbReference type="SUPFAM" id="SSF53474">
    <property type="entry name" value="alpha/beta-Hydrolases"/>
    <property type="match status" value="1"/>
</dbReference>
<reference evidence="6 7" key="1">
    <citation type="submission" date="2023-11" db="EMBL/GenBank/DDBJ databases">
        <authorList>
            <person name="Hedman E."/>
            <person name="Englund M."/>
            <person name="Stromberg M."/>
            <person name="Nyberg Akerstrom W."/>
            <person name="Nylinder S."/>
            <person name="Jareborg N."/>
            <person name="Kallberg Y."/>
            <person name="Kronander E."/>
        </authorList>
    </citation>
    <scope>NUCLEOTIDE SEQUENCE [LARGE SCALE GENOMIC DNA]</scope>
</reference>
<organism evidence="6 7">
    <name type="scientific">Parnassius mnemosyne</name>
    <name type="common">clouded apollo</name>
    <dbReference type="NCBI Taxonomy" id="213953"/>
    <lineage>
        <taxon>Eukaryota</taxon>
        <taxon>Metazoa</taxon>
        <taxon>Ecdysozoa</taxon>
        <taxon>Arthropoda</taxon>
        <taxon>Hexapoda</taxon>
        <taxon>Insecta</taxon>
        <taxon>Pterygota</taxon>
        <taxon>Neoptera</taxon>
        <taxon>Endopterygota</taxon>
        <taxon>Lepidoptera</taxon>
        <taxon>Glossata</taxon>
        <taxon>Ditrysia</taxon>
        <taxon>Papilionoidea</taxon>
        <taxon>Papilionidae</taxon>
        <taxon>Parnassiinae</taxon>
        <taxon>Parnassini</taxon>
        <taxon>Parnassius</taxon>
        <taxon>Driopa</taxon>
    </lineage>
</organism>
<dbReference type="AlphaFoldDB" id="A0AAV1MA53"/>
<dbReference type="EMBL" id="CAVLGL010000148">
    <property type="protein sequence ID" value="CAK1603357.1"/>
    <property type="molecule type" value="Genomic_DNA"/>
</dbReference>
<dbReference type="InterPro" id="IPR002469">
    <property type="entry name" value="Peptidase_S9B_N"/>
</dbReference>
<dbReference type="GO" id="GO:0008236">
    <property type="term" value="F:serine-type peptidase activity"/>
    <property type="evidence" value="ECO:0007669"/>
    <property type="project" value="InterPro"/>
</dbReference>
<accession>A0AAV1MA53</accession>